<feature type="compositionally biased region" description="Low complexity" evidence="8">
    <location>
        <begin position="1"/>
        <end position="16"/>
    </location>
</feature>
<organism evidence="10 11">
    <name type="scientific">Ambrosiozyma monospora</name>
    <name type="common">Yeast</name>
    <name type="synonym">Endomycopsis monosporus</name>
    <dbReference type="NCBI Taxonomy" id="43982"/>
    <lineage>
        <taxon>Eukaryota</taxon>
        <taxon>Fungi</taxon>
        <taxon>Dikarya</taxon>
        <taxon>Ascomycota</taxon>
        <taxon>Saccharomycotina</taxon>
        <taxon>Pichiomycetes</taxon>
        <taxon>Pichiales</taxon>
        <taxon>Pichiaceae</taxon>
        <taxon>Ambrosiozyma</taxon>
    </lineage>
</organism>
<dbReference type="GO" id="GO:0045944">
    <property type="term" value="P:positive regulation of transcription by RNA polymerase II"/>
    <property type="evidence" value="ECO:0007669"/>
    <property type="project" value="InterPro"/>
</dbReference>
<dbReference type="SMART" id="SM00338">
    <property type="entry name" value="BRLZ"/>
    <property type="match status" value="1"/>
</dbReference>
<dbReference type="GO" id="GO:0003677">
    <property type="term" value="F:DNA binding"/>
    <property type="evidence" value="ECO:0007669"/>
    <property type="project" value="UniProtKB-KW"/>
</dbReference>
<dbReference type="Proteomes" id="UP001165063">
    <property type="component" value="Unassembled WGS sequence"/>
</dbReference>
<dbReference type="GO" id="GO:0000981">
    <property type="term" value="F:DNA-binding transcription factor activity, RNA polymerase II-specific"/>
    <property type="evidence" value="ECO:0007669"/>
    <property type="project" value="InterPro"/>
</dbReference>
<evidence type="ECO:0000256" key="4">
    <source>
        <dbReference type="ARBA" id="ARBA00023125"/>
    </source>
</evidence>
<evidence type="ECO:0000256" key="2">
    <source>
        <dbReference type="ARBA" id="ARBA00007163"/>
    </source>
</evidence>
<name>A0A9W7DBI8_AMBMO</name>
<feature type="compositionally biased region" description="Basic and acidic residues" evidence="8">
    <location>
        <begin position="45"/>
        <end position="54"/>
    </location>
</feature>
<dbReference type="PANTHER" id="PTHR46714:SF6">
    <property type="entry name" value="TRANSCRIPTIONAL ACTIVATOR HAC1"/>
    <property type="match status" value="1"/>
</dbReference>
<feature type="domain" description="BZIP" evidence="9">
    <location>
        <begin position="51"/>
        <end position="93"/>
    </location>
</feature>
<dbReference type="PROSITE" id="PS00036">
    <property type="entry name" value="BZIP_BASIC"/>
    <property type="match status" value="1"/>
</dbReference>
<dbReference type="InterPro" id="IPR046347">
    <property type="entry name" value="bZIP_sf"/>
</dbReference>
<evidence type="ECO:0000313" key="10">
    <source>
        <dbReference type="EMBL" id="GMG19112.1"/>
    </source>
</evidence>
<evidence type="ECO:0000256" key="3">
    <source>
        <dbReference type="ARBA" id="ARBA00023015"/>
    </source>
</evidence>
<dbReference type="PROSITE" id="PS50217">
    <property type="entry name" value="BZIP"/>
    <property type="match status" value="1"/>
</dbReference>
<dbReference type="GO" id="GO:0005634">
    <property type="term" value="C:nucleus"/>
    <property type="evidence" value="ECO:0007669"/>
    <property type="project" value="UniProtKB-SubCell"/>
</dbReference>
<dbReference type="AlphaFoldDB" id="A0A9W7DBI8"/>
<evidence type="ECO:0000313" key="11">
    <source>
        <dbReference type="Proteomes" id="UP001165063"/>
    </source>
</evidence>
<evidence type="ECO:0000259" key="9">
    <source>
        <dbReference type="PROSITE" id="PS50217"/>
    </source>
</evidence>
<dbReference type="InterPro" id="IPR004827">
    <property type="entry name" value="bZIP"/>
</dbReference>
<evidence type="ECO:0000256" key="6">
    <source>
        <dbReference type="ARBA" id="ARBA00023230"/>
    </source>
</evidence>
<dbReference type="OrthoDB" id="674948at2759"/>
<accession>A0A9W7DBI8</accession>
<protein>
    <submittedName>
        <fullName evidence="10">Unnamed protein product</fullName>
    </submittedName>
</protein>
<evidence type="ECO:0000256" key="1">
    <source>
        <dbReference type="ARBA" id="ARBA00004123"/>
    </source>
</evidence>
<keyword evidence="11" id="KW-1185">Reference proteome</keyword>
<comment type="subcellular location">
    <subcellularLocation>
        <location evidence="1">Nucleus</location>
    </subcellularLocation>
</comment>
<feature type="compositionally biased region" description="Basic residues" evidence="8">
    <location>
        <begin position="55"/>
        <end position="76"/>
    </location>
</feature>
<gene>
    <name evidence="10" type="ORF">Amon01_000021600</name>
</gene>
<dbReference type="InterPro" id="IPR044280">
    <property type="entry name" value="Hac1/HY5"/>
</dbReference>
<dbReference type="PANTHER" id="PTHR46714">
    <property type="entry name" value="TRANSCRIPTIONAL ACTIVATOR HAC1"/>
    <property type="match status" value="1"/>
</dbReference>
<keyword evidence="5" id="KW-0804">Transcription</keyword>
<reference evidence="10" key="1">
    <citation type="submission" date="2023-04" db="EMBL/GenBank/DDBJ databases">
        <title>Ambrosiozyma monospora NBRC 1965.</title>
        <authorList>
            <person name="Ichikawa N."/>
            <person name="Sato H."/>
            <person name="Tonouchi N."/>
        </authorList>
    </citation>
    <scope>NUCLEOTIDE SEQUENCE</scope>
    <source>
        <strain evidence="10">NBRC 1965</strain>
    </source>
</reference>
<feature type="region of interest" description="Disordered" evidence="8">
    <location>
        <begin position="1"/>
        <end position="77"/>
    </location>
</feature>
<sequence>MSSDSAQQEQQDQQDQQDQHEQQEQQQSSASDLPAGSLPPRKRARTEQEKEQRRVERRLRNKKAAHTSREKKKRHVEHLEKYVLDLESSSNGLYDNQCILLESQSKLIALLSKNNIDFSSIDNLDVKPIEKLERPDYLEMTTIPDANTSDQTSSNSNGKNNNKKKNKNKSSSSS</sequence>
<dbReference type="EMBL" id="BSXU01000063">
    <property type="protein sequence ID" value="GMG19112.1"/>
    <property type="molecule type" value="Genomic_DNA"/>
</dbReference>
<dbReference type="SUPFAM" id="SSF57959">
    <property type="entry name" value="Leucine zipper domain"/>
    <property type="match status" value="1"/>
</dbReference>
<comment type="similarity">
    <text evidence="2">Belongs to the bZIP family.</text>
</comment>
<dbReference type="Gene3D" id="1.20.5.170">
    <property type="match status" value="1"/>
</dbReference>
<keyword evidence="7" id="KW-0539">Nucleus</keyword>
<proteinExistence type="inferred from homology"/>
<evidence type="ECO:0000256" key="7">
    <source>
        <dbReference type="ARBA" id="ARBA00023242"/>
    </source>
</evidence>
<evidence type="ECO:0000256" key="8">
    <source>
        <dbReference type="SAM" id="MobiDB-lite"/>
    </source>
</evidence>
<comment type="caution">
    <text evidence="10">The sequence shown here is derived from an EMBL/GenBank/DDBJ whole genome shotgun (WGS) entry which is preliminary data.</text>
</comment>
<keyword evidence="4" id="KW-0238">DNA-binding</keyword>
<keyword evidence="3" id="KW-0805">Transcription regulation</keyword>
<feature type="region of interest" description="Disordered" evidence="8">
    <location>
        <begin position="134"/>
        <end position="174"/>
    </location>
</feature>
<evidence type="ECO:0000256" key="5">
    <source>
        <dbReference type="ARBA" id="ARBA00023163"/>
    </source>
</evidence>
<keyword evidence="6" id="KW-0834">Unfolded protein response</keyword>
<dbReference type="GO" id="GO:0006986">
    <property type="term" value="P:response to unfolded protein"/>
    <property type="evidence" value="ECO:0007669"/>
    <property type="project" value="UniProtKB-KW"/>
</dbReference>